<dbReference type="InterPro" id="IPR036761">
    <property type="entry name" value="TTHA0802/YceI-like_sf"/>
</dbReference>
<sequence>MWTIKIKNDLKQISLIALLLIMPNLFQAQEFNLNNTESSLKVFGTSSLHDWHIDAENKNGKIVFKNIETGELDKCDFTVVVESLKSGKKSMDKNTYKALNTDDYKTITFKLQEVKEIVKKGTGKFLIKSAGYLTITSVKKLIPIEFNIEIIEGKIILLGEKTIKMTDFNVEPPKALLGTITTGDEVTIKFKTIFNK</sequence>
<protein>
    <submittedName>
        <fullName evidence="2">Polyisoprenoid-binding protein YceI</fullName>
    </submittedName>
</protein>
<reference evidence="2 3" key="1">
    <citation type="submission" date="2016-10" db="EMBL/GenBank/DDBJ databases">
        <authorList>
            <person name="de Groot N.N."/>
        </authorList>
    </citation>
    <scope>NUCLEOTIDE SEQUENCE [LARGE SCALE GENOMIC DNA]</scope>
    <source>
        <strain evidence="2 3">DSM 18180</strain>
    </source>
</reference>
<evidence type="ECO:0000313" key="2">
    <source>
        <dbReference type="EMBL" id="SFZ92430.1"/>
    </source>
</evidence>
<evidence type="ECO:0000259" key="1">
    <source>
        <dbReference type="Pfam" id="PF04264"/>
    </source>
</evidence>
<accession>A0A1K2IJG0</accession>
<dbReference type="SUPFAM" id="SSF101874">
    <property type="entry name" value="YceI-like"/>
    <property type="match status" value="1"/>
</dbReference>
<dbReference type="STRING" id="369401.SAMN05428642_102720"/>
<proteinExistence type="predicted"/>
<name>A0A1K2IJG0_9FLAO</name>
<organism evidence="2 3">
    <name type="scientific">Flaviramulus basaltis</name>
    <dbReference type="NCBI Taxonomy" id="369401"/>
    <lineage>
        <taxon>Bacteria</taxon>
        <taxon>Pseudomonadati</taxon>
        <taxon>Bacteroidota</taxon>
        <taxon>Flavobacteriia</taxon>
        <taxon>Flavobacteriales</taxon>
        <taxon>Flavobacteriaceae</taxon>
        <taxon>Flaviramulus</taxon>
    </lineage>
</organism>
<dbReference type="Pfam" id="PF04264">
    <property type="entry name" value="YceI"/>
    <property type="match status" value="1"/>
</dbReference>
<feature type="domain" description="Lipid/polyisoprenoid-binding YceI-like" evidence="1">
    <location>
        <begin position="34"/>
        <end position="192"/>
    </location>
</feature>
<dbReference type="Gene3D" id="2.40.128.110">
    <property type="entry name" value="Lipid/polyisoprenoid-binding, YceI-like"/>
    <property type="match status" value="1"/>
</dbReference>
<dbReference type="AlphaFoldDB" id="A0A1K2IJG0"/>
<keyword evidence="3" id="KW-1185">Reference proteome</keyword>
<dbReference type="OrthoDB" id="9794147at2"/>
<gene>
    <name evidence="2" type="ORF">SAMN05428642_102720</name>
</gene>
<dbReference type="Proteomes" id="UP000182544">
    <property type="component" value="Unassembled WGS sequence"/>
</dbReference>
<dbReference type="EMBL" id="FPKV01000002">
    <property type="protein sequence ID" value="SFZ92430.1"/>
    <property type="molecule type" value="Genomic_DNA"/>
</dbReference>
<evidence type="ECO:0000313" key="3">
    <source>
        <dbReference type="Proteomes" id="UP000182544"/>
    </source>
</evidence>
<dbReference type="InterPro" id="IPR007372">
    <property type="entry name" value="Lipid/polyisoprenoid-bd_YceI"/>
</dbReference>